<dbReference type="AlphaFoldDB" id="Q22Y31"/>
<dbReference type="HOGENOM" id="CLU_052924_0_0_1"/>
<organism evidence="1 2">
    <name type="scientific">Tetrahymena thermophila (strain SB210)</name>
    <dbReference type="NCBI Taxonomy" id="312017"/>
    <lineage>
        <taxon>Eukaryota</taxon>
        <taxon>Sar</taxon>
        <taxon>Alveolata</taxon>
        <taxon>Ciliophora</taxon>
        <taxon>Intramacronucleata</taxon>
        <taxon>Oligohymenophorea</taxon>
        <taxon>Hymenostomatida</taxon>
        <taxon>Tetrahymenina</taxon>
        <taxon>Tetrahymenidae</taxon>
        <taxon>Tetrahymena</taxon>
    </lineage>
</organism>
<protein>
    <submittedName>
        <fullName evidence="1">Uncharacterized protein</fullName>
    </submittedName>
</protein>
<evidence type="ECO:0000313" key="1">
    <source>
        <dbReference type="EMBL" id="EAR90193.2"/>
    </source>
</evidence>
<name>Q22Y31_TETTS</name>
<dbReference type="RefSeq" id="XP_001010438.2">
    <property type="nucleotide sequence ID" value="XM_001010438.2"/>
</dbReference>
<dbReference type="InParanoid" id="Q22Y31"/>
<dbReference type="EMBL" id="GG662749">
    <property type="protein sequence ID" value="EAR90193.2"/>
    <property type="molecule type" value="Genomic_DNA"/>
</dbReference>
<accession>Q22Y31</accession>
<dbReference type="KEGG" id="tet:TTHERM_00355400"/>
<evidence type="ECO:0000313" key="2">
    <source>
        <dbReference type="Proteomes" id="UP000009168"/>
    </source>
</evidence>
<sequence length="419" mass="49915">MDIEFQCTHYDQQNNNEVLMLTSTNSLTSEKEEQQNKKDSNKQLKIVPIKVHKQILKSRKNPLKGFVKKLFEVVPIMPKQISQNHKYLLFGYQEVETYYRDYTNPFDLDLIDQSNSIVGFQSVERCNRKNELQINLNCKGSSGIVDFNFLIDHFSKSTSQDYRKLYTELIKYQQIAQQQSEHINYLKMKLDSKLITEEQLLKAREDFLQFIENYISQQQQLGYYFYSYQLYIVDVNKADIQYDRRCVSLSVLSLLGIEPSDYEQVVLHQGDGFECNLGKKRMDQLFEMLDIFVNGNSNKFFEAHLRTFDRIKIPIKELVEVVYWDGRPEWASKFDYVLLFAKFDLPAERIKQVIEIRQNKSKLEMDPDIVETYTFDYCIQTEIFLEKFYPDLFKDLKQKKSIKIKTLQQNQNQEEHNLE</sequence>
<dbReference type="GeneID" id="7837288"/>
<proteinExistence type="predicted"/>
<gene>
    <name evidence="1" type="ORF">TTHERM_00355400</name>
</gene>
<reference evidence="2" key="1">
    <citation type="journal article" date="2006" name="PLoS Biol.">
        <title>Macronuclear genome sequence of the ciliate Tetrahymena thermophila, a model eukaryote.</title>
        <authorList>
            <person name="Eisen J.A."/>
            <person name="Coyne R.S."/>
            <person name="Wu M."/>
            <person name="Wu D."/>
            <person name="Thiagarajan M."/>
            <person name="Wortman J.R."/>
            <person name="Badger J.H."/>
            <person name="Ren Q."/>
            <person name="Amedeo P."/>
            <person name="Jones K.M."/>
            <person name="Tallon L.J."/>
            <person name="Delcher A.L."/>
            <person name="Salzberg S.L."/>
            <person name="Silva J.C."/>
            <person name="Haas B.J."/>
            <person name="Majoros W.H."/>
            <person name="Farzad M."/>
            <person name="Carlton J.M."/>
            <person name="Smith R.K. Jr."/>
            <person name="Garg J."/>
            <person name="Pearlman R.E."/>
            <person name="Karrer K.M."/>
            <person name="Sun L."/>
            <person name="Manning G."/>
            <person name="Elde N.C."/>
            <person name="Turkewitz A.P."/>
            <person name="Asai D.J."/>
            <person name="Wilkes D.E."/>
            <person name="Wang Y."/>
            <person name="Cai H."/>
            <person name="Collins K."/>
            <person name="Stewart B.A."/>
            <person name="Lee S.R."/>
            <person name="Wilamowska K."/>
            <person name="Weinberg Z."/>
            <person name="Ruzzo W.L."/>
            <person name="Wloga D."/>
            <person name="Gaertig J."/>
            <person name="Frankel J."/>
            <person name="Tsao C.-C."/>
            <person name="Gorovsky M.A."/>
            <person name="Keeling P.J."/>
            <person name="Waller R.F."/>
            <person name="Patron N.J."/>
            <person name="Cherry J.M."/>
            <person name="Stover N.A."/>
            <person name="Krieger C.J."/>
            <person name="del Toro C."/>
            <person name="Ryder H.F."/>
            <person name="Williamson S.C."/>
            <person name="Barbeau R.A."/>
            <person name="Hamilton E.P."/>
            <person name="Orias E."/>
        </authorList>
    </citation>
    <scope>NUCLEOTIDE SEQUENCE [LARGE SCALE GENOMIC DNA]</scope>
    <source>
        <strain evidence="2">SB210</strain>
    </source>
</reference>
<dbReference type="Proteomes" id="UP000009168">
    <property type="component" value="Unassembled WGS sequence"/>
</dbReference>
<keyword evidence="2" id="KW-1185">Reference proteome</keyword>